<accession>A0ABW3WKT9</accession>
<evidence type="ECO:0000259" key="2">
    <source>
        <dbReference type="Pfam" id="PF10988"/>
    </source>
</evidence>
<feature type="signal peptide" evidence="1">
    <location>
        <begin position="1"/>
        <end position="17"/>
    </location>
</feature>
<feature type="domain" description="Putative auto-transporter adhesin head GIN" evidence="2">
    <location>
        <begin position="27"/>
        <end position="206"/>
    </location>
</feature>
<dbReference type="Gene3D" id="2.160.20.120">
    <property type="match status" value="1"/>
</dbReference>
<dbReference type="RefSeq" id="WP_386807819.1">
    <property type="nucleotide sequence ID" value="NZ_JBHTMV010000003.1"/>
</dbReference>
<dbReference type="Proteomes" id="UP001597241">
    <property type="component" value="Unassembled WGS sequence"/>
</dbReference>
<evidence type="ECO:0000256" key="1">
    <source>
        <dbReference type="SAM" id="SignalP"/>
    </source>
</evidence>
<reference evidence="4" key="1">
    <citation type="journal article" date="2019" name="Int. J. Syst. Evol. Microbiol.">
        <title>The Global Catalogue of Microorganisms (GCM) 10K type strain sequencing project: providing services to taxonomists for standard genome sequencing and annotation.</title>
        <authorList>
            <consortium name="The Broad Institute Genomics Platform"/>
            <consortium name="The Broad Institute Genome Sequencing Center for Infectious Disease"/>
            <person name="Wu L."/>
            <person name="Ma J."/>
        </authorList>
    </citation>
    <scope>NUCLEOTIDE SEQUENCE [LARGE SCALE GENOMIC DNA]</scope>
    <source>
        <strain evidence="4">CCUG 62221</strain>
    </source>
</reference>
<proteinExistence type="predicted"/>
<keyword evidence="4" id="KW-1185">Reference proteome</keyword>
<name>A0ABW3WKT9_9FLAO</name>
<protein>
    <submittedName>
        <fullName evidence="3">Head GIN domain-containing protein</fullName>
    </submittedName>
</protein>
<evidence type="ECO:0000313" key="4">
    <source>
        <dbReference type="Proteomes" id="UP001597241"/>
    </source>
</evidence>
<gene>
    <name evidence="3" type="ORF">ACFQ5N_03605</name>
</gene>
<dbReference type="EMBL" id="JBHTMV010000003">
    <property type="protein sequence ID" value="MFD1292914.1"/>
    <property type="molecule type" value="Genomic_DNA"/>
</dbReference>
<sequence length="222" mass="24008">MKKLALLLLFTSALAFGQETIETNLGDFNTLKIFSGLKVELIKSDVSKVVITGSKASQVSIKNKNGILKFSIKFIEGFKYDDVAIKLYYTNIPTLDANEGSHIFSNEVIKQQHLELKTQEGATINAALDVKYLTVKTVSGGIIEVSGTVDNQTIEGNTGGIYEGFEVESTHTTAVSSAGSVVEVNVSEMLDAKVNFGGTIYYKGNPEELKTKKVIGGKIESK</sequence>
<comment type="caution">
    <text evidence="3">The sequence shown here is derived from an EMBL/GenBank/DDBJ whole genome shotgun (WGS) entry which is preliminary data.</text>
</comment>
<organism evidence="3 4">
    <name type="scientific">Lutibacter holmesii</name>
    <dbReference type="NCBI Taxonomy" id="1137985"/>
    <lineage>
        <taxon>Bacteria</taxon>
        <taxon>Pseudomonadati</taxon>
        <taxon>Bacteroidota</taxon>
        <taxon>Flavobacteriia</taxon>
        <taxon>Flavobacteriales</taxon>
        <taxon>Flavobacteriaceae</taxon>
        <taxon>Lutibacter</taxon>
    </lineage>
</organism>
<dbReference type="InterPro" id="IPR021255">
    <property type="entry name" value="DUF2807"/>
</dbReference>
<feature type="chain" id="PRO_5046282329" evidence="1">
    <location>
        <begin position="18"/>
        <end position="222"/>
    </location>
</feature>
<dbReference type="Pfam" id="PF10988">
    <property type="entry name" value="DUF2807"/>
    <property type="match status" value="1"/>
</dbReference>
<keyword evidence="1" id="KW-0732">Signal</keyword>
<evidence type="ECO:0000313" key="3">
    <source>
        <dbReference type="EMBL" id="MFD1292914.1"/>
    </source>
</evidence>